<name>A0A1X9SSX2_9BACT</name>
<dbReference type="OrthoDB" id="5363049at2"/>
<dbReference type="Proteomes" id="UP000194309">
    <property type="component" value="Chromosome"/>
</dbReference>
<accession>A0A1X9SSX2</accession>
<evidence type="ECO:0000313" key="2">
    <source>
        <dbReference type="Proteomes" id="UP000194309"/>
    </source>
</evidence>
<dbReference type="STRING" id="1660064.CIGN_1103"/>
<accession>A0A381D9Y8</accession>
<dbReference type="AlphaFoldDB" id="A0A1X9SSX2"/>
<evidence type="ECO:0000313" key="1">
    <source>
        <dbReference type="EMBL" id="ARQ99379.1"/>
    </source>
</evidence>
<dbReference type="EMBL" id="CP018788">
    <property type="protein sequence ID" value="ARQ99379.1"/>
    <property type="molecule type" value="Genomic_DNA"/>
</dbReference>
<keyword evidence="2" id="KW-1185">Reference proteome</keyword>
<proteinExistence type="predicted"/>
<dbReference type="KEGG" id="cdev:CIGN_1103"/>
<gene>
    <name evidence="1" type="ORF">CIGN_1103</name>
</gene>
<protein>
    <submittedName>
        <fullName evidence="1">Uncharacterized protein</fullName>
    </submittedName>
</protein>
<sequence>MRLIILVSLLCLMLNGFEAAQKNTPVNLASKLSKGSFDIQTCKLLTSHYKELHGNTQILNSIDLINIEAIKFDHWTTRDFSINIFQAVNTHTKNYNFYGIYTASHDLNLDIFKLTNSLNTTYDDSLDIPTAYMHSTNLSAKLLKNTKIGAMLYQDETKQYNTSYYINTKIYKNLYLDLSFYNTQSTNNFYTKFTLNY</sequence>
<organism evidence="1 2">
    <name type="scientific">Campylobacter devanensis</name>
    <dbReference type="NCBI Taxonomy" id="3161138"/>
    <lineage>
        <taxon>Bacteria</taxon>
        <taxon>Pseudomonadati</taxon>
        <taxon>Campylobacterota</taxon>
        <taxon>Epsilonproteobacteria</taxon>
        <taxon>Campylobacterales</taxon>
        <taxon>Campylobacteraceae</taxon>
        <taxon>Campylobacter</taxon>
    </lineage>
</organism>
<reference evidence="1 2" key="1">
    <citation type="journal article" date="2017" name="Genome Biol. Evol.">
        <title>Comparative Genomic Analysis Identifies a Campylobacter Clade Deficient in Selenium Metabolism.</title>
        <authorList>
            <person name="Miller W.G."/>
            <person name="Yee E."/>
            <person name="Lopes B.S."/>
            <person name="Chapman M.H."/>
            <person name="Huynh S."/>
            <person name="Bono J.L."/>
            <person name="Parker C.T."/>
            <person name="Strachan N.J.C."/>
            <person name="Forbes K.J."/>
        </authorList>
    </citation>
    <scope>NUCLEOTIDE SEQUENCE [LARGE SCALE GENOMIC DNA]</scope>
    <source>
        <strain evidence="1 2">NCTC 13003</strain>
    </source>
</reference>